<reference evidence="7" key="1">
    <citation type="submission" date="2014-12" db="EMBL/GenBank/DDBJ databases">
        <title>Insight into the proteome of Arion vulgaris.</title>
        <authorList>
            <person name="Aradska J."/>
            <person name="Bulat T."/>
            <person name="Smidak R."/>
            <person name="Sarate P."/>
            <person name="Gangsoo J."/>
            <person name="Sialana F."/>
            <person name="Bilban M."/>
            <person name="Lubec G."/>
        </authorList>
    </citation>
    <scope>NUCLEOTIDE SEQUENCE</scope>
    <source>
        <tissue evidence="7">Skin</tissue>
    </source>
</reference>
<dbReference type="PROSITE" id="PS50268">
    <property type="entry name" value="CADHERIN_2"/>
    <property type="match status" value="2"/>
</dbReference>
<keyword evidence="3 5" id="KW-0106">Calcium</keyword>
<dbReference type="Gene3D" id="2.60.40.60">
    <property type="entry name" value="Cadherins"/>
    <property type="match status" value="2"/>
</dbReference>
<dbReference type="CDD" id="cd11304">
    <property type="entry name" value="Cadherin_repeat"/>
    <property type="match status" value="2"/>
</dbReference>
<protein>
    <recommendedName>
        <fullName evidence="6">Cadherin domain-containing protein</fullName>
    </recommendedName>
</protein>
<feature type="non-terminal residue" evidence="7">
    <location>
        <position position="142"/>
    </location>
</feature>
<dbReference type="PRINTS" id="PR00205">
    <property type="entry name" value="CADHERIN"/>
</dbReference>
<keyword evidence="2" id="KW-0677">Repeat</keyword>
<dbReference type="GO" id="GO:0008013">
    <property type="term" value="F:beta-catenin binding"/>
    <property type="evidence" value="ECO:0007669"/>
    <property type="project" value="TreeGrafter"/>
</dbReference>
<evidence type="ECO:0000256" key="3">
    <source>
        <dbReference type="ARBA" id="ARBA00022837"/>
    </source>
</evidence>
<dbReference type="Pfam" id="PF00028">
    <property type="entry name" value="Cadherin"/>
    <property type="match status" value="1"/>
</dbReference>
<dbReference type="GO" id="GO:0005509">
    <property type="term" value="F:calcium ion binding"/>
    <property type="evidence" value="ECO:0007669"/>
    <property type="project" value="UniProtKB-UniRule"/>
</dbReference>
<dbReference type="SUPFAM" id="SSF49313">
    <property type="entry name" value="Cadherin-like"/>
    <property type="match status" value="2"/>
</dbReference>
<feature type="non-terminal residue" evidence="7">
    <location>
        <position position="1"/>
    </location>
</feature>
<feature type="domain" description="Cadherin" evidence="6">
    <location>
        <begin position="61"/>
        <end position="137"/>
    </location>
</feature>
<dbReference type="PANTHER" id="PTHR24027:SF438">
    <property type="entry name" value="CADHERIN 23"/>
    <property type="match status" value="1"/>
</dbReference>
<evidence type="ECO:0000259" key="6">
    <source>
        <dbReference type="PROSITE" id="PS50268"/>
    </source>
</evidence>
<dbReference type="InterPro" id="IPR015919">
    <property type="entry name" value="Cadherin-like_sf"/>
</dbReference>
<comment type="subcellular location">
    <subcellularLocation>
        <location evidence="1">Membrane</location>
    </subcellularLocation>
</comment>
<evidence type="ECO:0000256" key="2">
    <source>
        <dbReference type="ARBA" id="ARBA00022737"/>
    </source>
</evidence>
<proteinExistence type="predicted"/>
<dbReference type="SMART" id="SM00112">
    <property type="entry name" value="CA"/>
    <property type="match status" value="2"/>
</dbReference>
<keyword evidence="4" id="KW-0472">Membrane</keyword>
<feature type="domain" description="Cadherin" evidence="6">
    <location>
        <begin position="7"/>
        <end position="60"/>
    </location>
</feature>
<evidence type="ECO:0000256" key="1">
    <source>
        <dbReference type="ARBA" id="ARBA00004370"/>
    </source>
</evidence>
<organism evidence="7">
    <name type="scientific">Arion vulgaris</name>
    <dbReference type="NCBI Taxonomy" id="1028688"/>
    <lineage>
        <taxon>Eukaryota</taxon>
        <taxon>Metazoa</taxon>
        <taxon>Spiralia</taxon>
        <taxon>Lophotrochozoa</taxon>
        <taxon>Mollusca</taxon>
        <taxon>Gastropoda</taxon>
        <taxon>Heterobranchia</taxon>
        <taxon>Euthyneura</taxon>
        <taxon>Panpulmonata</taxon>
        <taxon>Eupulmonata</taxon>
        <taxon>Stylommatophora</taxon>
        <taxon>Helicina</taxon>
        <taxon>Arionoidea</taxon>
        <taxon>Arionidae</taxon>
        <taxon>Arion</taxon>
    </lineage>
</organism>
<accession>A0A0B6YJC3</accession>
<dbReference type="AlphaFoldDB" id="A0A0B6YJC3"/>
<dbReference type="GO" id="GO:0007156">
    <property type="term" value="P:homophilic cell adhesion via plasma membrane adhesion molecules"/>
    <property type="evidence" value="ECO:0007669"/>
    <property type="project" value="InterPro"/>
</dbReference>
<evidence type="ECO:0000256" key="5">
    <source>
        <dbReference type="PROSITE-ProRule" id="PRU00043"/>
    </source>
</evidence>
<evidence type="ECO:0000256" key="4">
    <source>
        <dbReference type="ARBA" id="ARBA00023136"/>
    </source>
</evidence>
<dbReference type="InterPro" id="IPR002126">
    <property type="entry name" value="Cadherin-like_dom"/>
</dbReference>
<evidence type="ECO:0000313" key="7">
    <source>
        <dbReference type="EMBL" id="CEK56292.1"/>
    </source>
</evidence>
<name>A0A0B6YJC3_9EUPU</name>
<dbReference type="EMBL" id="HACG01009427">
    <property type="protein sequence ID" value="CEK56292.1"/>
    <property type="molecule type" value="Transcribed_RNA"/>
</dbReference>
<sequence length="142" mass="15193">GNTEGCFRILSTGVLELIQKLDYEKTQLYFLIIQATDGVYNTTSQCFISVSAVNEHTPSFADPAVTVHVEENVPANTFVYTAIANDSDAGPDGVVRYSIGPGPFVIGSQTGVVSVVGRLDRESVPYYNLTVLAVDQGTVAKT</sequence>
<dbReference type="GO" id="GO:0016342">
    <property type="term" value="C:catenin complex"/>
    <property type="evidence" value="ECO:0007669"/>
    <property type="project" value="TreeGrafter"/>
</dbReference>
<dbReference type="PANTHER" id="PTHR24027">
    <property type="entry name" value="CADHERIN-23"/>
    <property type="match status" value="1"/>
</dbReference>
<dbReference type="GO" id="GO:0045296">
    <property type="term" value="F:cadherin binding"/>
    <property type="evidence" value="ECO:0007669"/>
    <property type="project" value="TreeGrafter"/>
</dbReference>
<dbReference type="GO" id="GO:0016477">
    <property type="term" value="P:cell migration"/>
    <property type="evidence" value="ECO:0007669"/>
    <property type="project" value="TreeGrafter"/>
</dbReference>
<gene>
    <name evidence="7" type="primary">ORF27287</name>
</gene>
<dbReference type="InterPro" id="IPR039808">
    <property type="entry name" value="Cadherin"/>
</dbReference>